<keyword evidence="2" id="KW-1185">Reference proteome</keyword>
<organism evidence="1 2">
    <name type="scientific">Faecalibacterium langellae</name>
    <dbReference type="NCBI Taxonomy" id="3435293"/>
    <lineage>
        <taxon>Bacteria</taxon>
        <taxon>Bacillati</taxon>
        <taxon>Bacillota</taxon>
        <taxon>Clostridia</taxon>
        <taxon>Eubacteriales</taxon>
        <taxon>Oscillospiraceae</taxon>
        <taxon>Faecalibacterium</taxon>
    </lineage>
</organism>
<dbReference type="Pfam" id="PF07873">
    <property type="entry name" value="YabP"/>
    <property type="match status" value="1"/>
</dbReference>
<gene>
    <name evidence="1" type="ORF">CGS46_12225</name>
</gene>
<proteinExistence type="predicted"/>
<protein>
    <submittedName>
        <fullName evidence="1">Sporulation protein</fullName>
    </submittedName>
</protein>
<comment type="caution">
    <text evidence="1">The sequence shown here is derived from an EMBL/GenBank/DDBJ whole genome shotgun (WGS) entry which is preliminary data.</text>
</comment>
<dbReference type="EMBL" id="NMTQ01000037">
    <property type="protein sequence ID" value="PDX57287.1"/>
    <property type="molecule type" value="Genomic_DNA"/>
</dbReference>
<evidence type="ECO:0000313" key="1">
    <source>
        <dbReference type="EMBL" id="PDX57287.1"/>
    </source>
</evidence>
<evidence type="ECO:0000313" key="2">
    <source>
        <dbReference type="Proteomes" id="UP000220752"/>
    </source>
</evidence>
<dbReference type="InterPro" id="IPR022476">
    <property type="entry name" value="Spore_YabP/YqfC"/>
</dbReference>
<dbReference type="Proteomes" id="UP000220752">
    <property type="component" value="Unassembled WGS sequence"/>
</dbReference>
<name>A0A2A6Z7G3_9FIRM</name>
<reference evidence="1 2" key="1">
    <citation type="journal article" date="2017" name="Front. Microbiol.">
        <title>New Insights into the Diversity of the Genus Faecalibacterium.</title>
        <authorList>
            <person name="Benevides L."/>
            <person name="Burman S."/>
            <person name="Martin R."/>
            <person name="Robert V."/>
            <person name="Thomas M."/>
            <person name="Miquel S."/>
            <person name="Chain F."/>
            <person name="Sokol H."/>
            <person name="Bermudez-Humaran L.G."/>
            <person name="Morrison M."/>
            <person name="Langella P."/>
            <person name="Azevedo V.A."/>
            <person name="Chatel J.M."/>
            <person name="Soares S."/>
        </authorList>
    </citation>
    <scope>NUCLEOTIDE SEQUENCE [LARGE SCALE GENOMIC DNA]</scope>
    <source>
        <strain evidence="2">CNCM I-4540</strain>
    </source>
</reference>
<sequence length="100" mass="11389">MGGNGMCAKRKKRLLLQSWLALLFRQPPQGFYRAPAVYLSGGRMEVEHFCRILAYSPDRLCLQMPHGRLTIYGDGLKIVTLTASRLTLRGRFVRTDFADD</sequence>
<accession>A0A2A6Z7G3</accession>
<dbReference type="AlphaFoldDB" id="A0A2A6Z7G3"/>